<gene>
    <name evidence="1" type="ORF">SDC9_152570</name>
</gene>
<comment type="caution">
    <text evidence="1">The sequence shown here is derived from an EMBL/GenBank/DDBJ whole genome shotgun (WGS) entry which is preliminary data.</text>
</comment>
<reference evidence="1" key="1">
    <citation type="submission" date="2019-08" db="EMBL/GenBank/DDBJ databases">
        <authorList>
            <person name="Kucharzyk K."/>
            <person name="Murdoch R.W."/>
            <person name="Higgins S."/>
            <person name="Loffler F."/>
        </authorList>
    </citation>
    <scope>NUCLEOTIDE SEQUENCE</scope>
</reference>
<accession>A0A645EV46</accession>
<organism evidence="1">
    <name type="scientific">bioreactor metagenome</name>
    <dbReference type="NCBI Taxonomy" id="1076179"/>
    <lineage>
        <taxon>unclassified sequences</taxon>
        <taxon>metagenomes</taxon>
        <taxon>ecological metagenomes</taxon>
    </lineage>
</organism>
<evidence type="ECO:0000313" key="1">
    <source>
        <dbReference type="EMBL" id="MPN05320.1"/>
    </source>
</evidence>
<dbReference type="AlphaFoldDB" id="A0A645EV46"/>
<protein>
    <submittedName>
        <fullName evidence="1">Uncharacterized protein</fullName>
    </submittedName>
</protein>
<name>A0A645EV46_9ZZZZ</name>
<dbReference type="EMBL" id="VSSQ01051233">
    <property type="protein sequence ID" value="MPN05320.1"/>
    <property type="molecule type" value="Genomic_DNA"/>
</dbReference>
<proteinExistence type="predicted"/>
<sequence>MSGFHAEWYRTGPVSDKVDPEHHYCSERQVKPYDQRGDQCDDLSKVGSDEKEDHALQVVVDDPALFDRMYYGRKVVVHEYHVGGFL</sequence>